<reference evidence="3" key="2">
    <citation type="journal article" date="2021" name="Data Brief">
        <title>Draft genome sequence data of the facultative, thermophilic, xylanolytic bacterium Paenibacillus sp. strain DA-C8.</title>
        <authorList>
            <person name="Chhe C."/>
            <person name="Uke A."/>
            <person name="Baramee S."/>
            <person name="Ungkulpasvich U."/>
            <person name="Tachaapaikoon C."/>
            <person name="Pason P."/>
            <person name="Waeonukul R."/>
            <person name="Ratanakhanokchai K."/>
            <person name="Kosugi A."/>
        </authorList>
    </citation>
    <scope>NUCLEOTIDE SEQUENCE</scope>
    <source>
        <strain evidence="3">DA-C8</strain>
    </source>
</reference>
<reference evidence="3" key="1">
    <citation type="submission" date="2020-08" db="EMBL/GenBank/DDBJ databases">
        <authorList>
            <person name="Uke A."/>
            <person name="Chhe C."/>
            <person name="Baramee S."/>
            <person name="Kosugi A."/>
        </authorList>
    </citation>
    <scope>NUCLEOTIDE SEQUENCE</scope>
    <source>
        <strain evidence="3">DA-C8</strain>
    </source>
</reference>
<evidence type="ECO:0000313" key="4">
    <source>
        <dbReference type="Proteomes" id="UP000654993"/>
    </source>
</evidence>
<dbReference type="Gene3D" id="3.40.630.40">
    <property type="entry name" value="Zn-dependent exopeptidases"/>
    <property type="match status" value="1"/>
</dbReference>
<gene>
    <name evidence="3" type="primary">cwlD</name>
    <name evidence="3" type="ORF">PRECH8_27450</name>
</gene>
<dbReference type="GO" id="GO:0008745">
    <property type="term" value="F:N-acetylmuramoyl-L-alanine amidase activity"/>
    <property type="evidence" value="ECO:0007669"/>
    <property type="project" value="InterPro"/>
</dbReference>
<accession>A0A916QGV3</accession>
<organism evidence="3 4">
    <name type="scientific">Insulibacter thermoxylanivorax</name>
    <dbReference type="NCBI Taxonomy" id="2749268"/>
    <lineage>
        <taxon>Bacteria</taxon>
        <taxon>Bacillati</taxon>
        <taxon>Bacillota</taxon>
        <taxon>Bacilli</taxon>
        <taxon>Bacillales</taxon>
        <taxon>Paenibacillaceae</taxon>
        <taxon>Insulibacter</taxon>
    </lineage>
</organism>
<dbReference type="GO" id="GO:0009253">
    <property type="term" value="P:peptidoglycan catabolic process"/>
    <property type="evidence" value="ECO:0007669"/>
    <property type="project" value="InterPro"/>
</dbReference>
<name>A0A916QGV3_9BACL</name>
<dbReference type="SUPFAM" id="SSF53187">
    <property type="entry name" value="Zn-dependent exopeptidases"/>
    <property type="match status" value="1"/>
</dbReference>
<sequence>MFRRKRGKIVIWIRYPKGWRMLLACCALGVLASLIAAEIRSERTWSEWALPLSGKVIVLDPGHGGEDGGAVSKDGLVEKDVTLTISLYLRDYLQQAGAIVYMTRETDKDLADPENRRNRKRQDLTRRAEYVQSKNPDLLLTIHLNSIDSPRWRGAQTFYYPNHPDNEQLAKLIQDSLIQGLANTTRQAKLTPHEVYLLKTAKMPAALVEVGFLSNPEEAKLLADDLYQRKVAAAIYEGVLRYMSGERLGTEEHN</sequence>
<dbReference type="NCBIfam" id="TIGR02883">
    <property type="entry name" value="spore_cwlD"/>
    <property type="match status" value="1"/>
</dbReference>
<dbReference type="SMART" id="SM00646">
    <property type="entry name" value="Ami_3"/>
    <property type="match status" value="1"/>
</dbReference>
<keyword evidence="4" id="KW-1185">Reference proteome</keyword>
<dbReference type="InterPro" id="IPR050695">
    <property type="entry name" value="N-acetylmuramoyl_amidase_3"/>
</dbReference>
<dbReference type="CDD" id="cd02696">
    <property type="entry name" value="MurNAc-LAA"/>
    <property type="match status" value="1"/>
</dbReference>
<dbReference type="RefSeq" id="WP_200967644.1">
    <property type="nucleotide sequence ID" value="NZ_BMAQ01000047.1"/>
</dbReference>
<proteinExistence type="predicted"/>
<dbReference type="PANTHER" id="PTHR30404">
    <property type="entry name" value="N-ACETYLMURAMOYL-L-ALANINE AMIDASE"/>
    <property type="match status" value="1"/>
</dbReference>
<dbReference type="EMBL" id="BMAQ01000047">
    <property type="protein sequence ID" value="GFR39449.1"/>
    <property type="molecule type" value="Genomic_DNA"/>
</dbReference>
<dbReference type="GO" id="GO:0030288">
    <property type="term" value="C:outer membrane-bounded periplasmic space"/>
    <property type="evidence" value="ECO:0007669"/>
    <property type="project" value="TreeGrafter"/>
</dbReference>
<dbReference type="InterPro" id="IPR014234">
    <property type="entry name" value="Spore_CwlD"/>
</dbReference>
<feature type="domain" description="MurNAc-LAA" evidence="2">
    <location>
        <begin position="128"/>
        <end position="240"/>
    </location>
</feature>
<evidence type="ECO:0000256" key="1">
    <source>
        <dbReference type="ARBA" id="ARBA00022801"/>
    </source>
</evidence>
<evidence type="ECO:0000259" key="2">
    <source>
        <dbReference type="SMART" id="SM00646"/>
    </source>
</evidence>
<keyword evidence="1" id="KW-0378">Hydrolase</keyword>
<dbReference type="Pfam" id="PF01520">
    <property type="entry name" value="Amidase_3"/>
    <property type="match status" value="1"/>
</dbReference>
<dbReference type="InterPro" id="IPR002508">
    <property type="entry name" value="MurNAc-LAA_cat"/>
</dbReference>
<evidence type="ECO:0000313" key="3">
    <source>
        <dbReference type="EMBL" id="GFR39449.1"/>
    </source>
</evidence>
<protein>
    <submittedName>
        <fullName evidence="3">Germination-specific N-acetylmuramoyl-L-alanine amidase</fullName>
    </submittedName>
</protein>
<dbReference type="Proteomes" id="UP000654993">
    <property type="component" value="Unassembled WGS sequence"/>
</dbReference>
<dbReference type="AlphaFoldDB" id="A0A916QGV3"/>
<dbReference type="PANTHER" id="PTHR30404:SF0">
    <property type="entry name" value="N-ACETYLMURAMOYL-L-ALANINE AMIDASE AMIC"/>
    <property type="match status" value="1"/>
</dbReference>
<comment type="caution">
    <text evidence="3">The sequence shown here is derived from an EMBL/GenBank/DDBJ whole genome shotgun (WGS) entry which is preliminary data.</text>
</comment>